<dbReference type="EMBL" id="JAUEPU010000007">
    <property type="protein sequence ID" value="KAK0501093.1"/>
    <property type="molecule type" value="Genomic_DNA"/>
</dbReference>
<gene>
    <name evidence="2" type="ORF">EDD18DRAFT_1348565</name>
</gene>
<accession>A0AA39QDU4</accession>
<protein>
    <submittedName>
        <fullName evidence="2">Uncharacterized protein</fullName>
    </submittedName>
</protein>
<feature type="compositionally biased region" description="Basic residues" evidence="1">
    <location>
        <begin position="1"/>
        <end position="13"/>
    </location>
</feature>
<name>A0AA39QDU4_9AGAR</name>
<dbReference type="Proteomes" id="UP001175228">
    <property type="component" value="Unassembled WGS sequence"/>
</dbReference>
<evidence type="ECO:0000313" key="3">
    <source>
        <dbReference type="Proteomes" id="UP001175228"/>
    </source>
</evidence>
<evidence type="ECO:0000313" key="2">
    <source>
        <dbReference type="EMBL" id="KAK0501093.1"/>
    </source>
</evidence>
<feature type="region of interest" description="Disordered" evidence="1">
    <location>
        <begin position="1"/>
        <end position="23"/>
    </location>
</feature>
<organism evidence="2 3">
    <name type="scientific">Armillaria luteobubalina</name>
    <dbReference type="NCBI Taxonomy" id="153913"/>
    <lineage>
        <taxon>Eukaryota</taxon>
        <taxon>Fungi</taxon>
        <taxon>Dikarya</taxon>
        <taxon>Basidiomycota</taxon>
        <taxon>Agaricomycotina</taxon>
        <taxon>Agaricomycetes</taxon>
        <taxon>Agaricomycetidae</taxon>
        <taxon>Agaricales</taxon>
        <taxon>Marasmiineae</taxon>
        <taxon>Physalacriaceae</taxon>
        <taxon>Armillaria</taxon>
    </lineage>
</organism>
<reference evidence="2" key="1">
    <citation type="submission" date="2023-06" db="EMBL/GenBank/DDBJ databases">
        <authorList>
            <consortium name="Lawrence Berkeley National Laboratory"/>
            <person name="Ahrendt S."/>
            <person name="Sahu N."/>
            <person name="Indic B."/>
            <person name="Wong-Bajracharya J."/>
            <person name="Merenyi Z."/>
            <person name="Ke H.-M."/>
            <person name="Monk M."/>
            <person name="Kocsube S."/>
            <person name="Drula E."/>
            <person name="Lipzen A."/>
            <person name="Balint B."/>
            <person name="Henrissat B."/>
            <person name="Andreopoulos B."/>
            <person name="Martin F.M."/>
            <person name="Harder C.B."/>
            <person name="Rigling D."/>
            <person name="Ford K.L."/>
            <person name="Foster G.D."/>
            <person name="Pangilinan J."/>
            <person name="Papanicolaou A."/>
            <person name="Barry K."/>
            <person name="LaButti K."/>
            <person name="Viragh M."/>
            <person name="Koriabine M."/>
            <person name="Yan M."/>
            <person name="Riley R."/>
            <person name="Champramary S."/>
            <person name="Plett K.L."/>
            <person name="Tsai I.J."/>
            <person name="Slot J."/>
            <person name="Sipos G."/>
            <person name="Plett J."/>
            <person name="Nagy L.G."/>
            <person name="Grigoriev I.V."/>
        </authorList>
    </citation>
    <scope>NUCLEOTIDE SEQUENCE</scope>
    <source>
        <strain evidence="2">HWK02</strain>
    </source>
</reference>
<proteinExistence type="predicted"/>
<dbReference type="AlphaFoldDB" id="A0AA39QDU4"/>
<comment type="caution">
    <text evidence="2">The sequence shown here is derived from an EMBL/GenBank/DDBJ whole genome shotgun (WGS) entry which is preliminary data.</text>
</comment>
<evidence type="ECO:0000256" key="1">
    <source>
        <dbReference type="SAM" id="MobiDB-lite"/>
    </source>
</evidence>
<keyword evidence="3" id="KW-1185">Reference proteome</keyword>
<sequence length="358" mass="40351">MSGLRRSKRISTKRLRDDSETLPLSNTRGLPSLPLELHQEIASYFILPPLDPFHGPVLEDHLEYLRRQRAFMAMAHTCKILRTMYLPIGWDRLEISNDGTSQFLSRLLVRKFTFVTIDEPMLASKICEVSLTLGNYAPRVVFPKLADALALLPNLRVLHIFPSLSPLARRSVAIINECFSAVKLISVLEVSFPMDTFGIVSSCPKASTVICHSAGDWPYISRHQFVDSVVLRQGLHTLRFPPINLGGKLFQKICSELSSLHEVGMVVLGNWMTTASVEGLKAFRKLRILHLKVVCIRQFEQRSAELFNAAVGIFNAIPAKGEEVKKLIIYQRGKNELEYTTQGMRVFGVEWGTVESCQ</sequence>